<feature type="region of interest" description="Disordered" evidence="1">
    <location>
        <begin position="83"/>
        <end position="108"/>
    </location>
</feature>
<accession>A0A3B3RUN4</accession>
<feature type="compositionally biased region" description="Polar residues" evidence="1">
    <location>
        <begin position="18"/>
        <end position="28"/>
    </location>
</feature>
<dbReference type="CTD" id="339230"/>
<reference evidence="2" key="1">
    <citation type="submission" date="2025-08" db="UniProtKB">
        <authorList>
            <consortium name="Ensembl"/>
        </authorList>
    </citation>
    <scope>IDENTIFICATION</scope>
</reference>
<dbReference type="GeneID" id="111838292"/>
<dbReference type="GeneTree" id="ENSGT00390000004169"/>
<feature type="compositionally biased region" description="Basic residues" evidence="1">
    <location>
        <begin position="29"/>
        <end position="38"/>
    </location>
</feature>
<dbReference type="InterPro" id="IPR026680">
    <property type="entry name" value="CCDC137"/>
</dbReference>
<organism evidence="2 3">
    <name type="scientific">Paramormyrops kingsleyae</name>
    <dbReference type="NCBI Taxonomy" id="1676925"/>
    <lineage>
        <taxon>Eukaryota</taxon>
        <taxon>Metazoa</taxon>
        <taxon>Chordata</taxon>
        <taxon>Craniata</taxon>
        <taxon>Vertebrata</taxon>
        <taxon>Euteleostomi</taxon>
        <taxon>Actinopterygii</taxon>
        <taxon>Neopterygii</taxon>
        <taxon>Teleostei</taxon>
        <taxon>Osteoglossocephala</taxon>
        <taxon>Osteoglossomorpha</taxon>
        <taxon>Osteoglossiformes</taxon>
        <taxon>Mormyridae</taxon>
        <taxon>Paramormyrops</taxon>
    </lineage>
</organism>
<feature type="region of interest" description="Disordered" evidence="1">
    <location>
        <begin position="193"/>
        <end position="243"/>
    </location>
</feature>
<name>A0A3B3RUN4_9TELE</name>
<dbReference type="Ensembl" id="ENSPKIT00000002676.1">
    <property type="protein sequence ID" value="ENSPKIP00000022023.1"/>
    <property type="gene ID" value="ENSPKIG00000006197.1"/>
</dbReference>
<evidence type="ECO:0000313" key="3">
    <source>
        <dbReference type="Proteomes" id="UP000261540"/>
    </source>
</evidence>
<dbReference type="PANTHER" id="PTHR21838">
    <property type="entry name" value="COILED-COIL DOMAIN-CONTAINING PROTEIN 137"/>
    <property type="match status" value="1"/>
</dbReference>
<dbReference type="GO" id="GO:0005634">
    <property type="term" value="C:nucleus"/>
    <property type="evidence" value="ECO:0007669"/>
    <property type="project" value="TreeGrafter"/>
</dbReference>
<dbReference type="PANTHER" id="PTHR21838:SF2">
    <property type="entry name" value="COILED-COIL DOMAIN-CONTAINING PROTEIN 137"/>
    <property type="match status" value="1"/>
</dbReference>
<dbReference type="Proteomes" id="UP000261540">
    <property type="component" value="Unplaced"/>
</dbReference>
<feature type="compositionally biased region" description="Basic and acidic residues" evidence="1">
    <location>
        <begin position="39"/>
        <end position="54"/>
    </location>
</feature>
<dbReference type="OrthoDB" id="5876637at2759"/>
<dbReference type="RefSeq" id="XP_023656896.1">
    <property type="nucleotide sequence ID" value="XM_023801128.2"/>
</dbReference>
<sequence>MGKNKKTQPEQSQRESKTNQLKSQSTMSKGRKSVRTKSIKRDSKPRQTAHLEHIPFRLREIMKSKEMMKLGVAKRKAMLRAMAPKPDTGVPQATDIPVPNFQRGKKESKMAYMQRIREETQHVQFLTLNQVERQPELEPDRQEKPADTRKAEKKKEFDKVRLERLQKKKMAKREEREEKEKFTEKVQFGEVAMAPPSLTAKPRKAPAKSQGAPKELLLSSLLGHSSVSGNKPSMARQRMMEEERERVVNAYRHLKAMKQRDQGPSVKQQLSPH</sequence>
<feature type="compositionally biased region" description="Basic and acidic residues" evidence="1">
    <location>
        <begin position="133"/>
        <end position="161"/>
    </location>
</feature>
<reference evidence="2" key="2">
    <citation type="submission" date="2025-09" db="UniProtKB">
        <authorList>
            <consortium name="Ensembl"/>
        </authorList>
    </citation>
    <scope>IDENTIFICATION</scope>
</reference>
<feature type="region of interest" description="Disordered" evidence="1">
    <location>
        <begin position="128"/>
        <end position="161"/>
    </location>
</feature>
<feature type="region of interest" description="Disordered" evidence="1">
    <location>
        <begin position="1"/>
        <end position="54"/>
    </location>
</feature>
<evidence type="ECO:0000256" key="1">
    <source>
        <dbReference type="SAM" id="MobiDB-lite"/>
    </source>
</evidence>
<proteinExistence type="predicted"/>
<protein>
    <submittedName>
        <fullName evidence="2">Coiled-coil domain containing 137</fullName>
    </submittedName>
</protein>
<keyword evidence="3" id="KW-1185">Reference proteome</keyword>
<dbReference type="AlphaFoldDB" id="A0A3B3RUN4"/>
<feature type="compositionally biased region" description="Low complexity" evidence="1">
    <location>
        <begin position="216"/>
        <end position="228"/>
    </location>
</feature>
<evidence type="ECO:0000313" key="2">
    <source>
        <dbReference type="Ensembl" id="ENSPKIP00000022023.1"/>
    </source>
</evidence>
<dbReference type="KEGG" id="pki:111838292"/>